<accession>A0A974CP12</accession>
<sequence>MVSRNFNTANNNQSQLRWAILEVISPMQRGGNLKEKISQREAYWIKKLDTLYPKGMNDNWSIKCFL</sequence>
<gene>
    <name evidence="1" type="ORF">XELAEV_18031561mg</name>
</gene>
<dbReference type="Proteomes" id="UP000694892">
    <property type="component" value="Chromosome 6L"/>
</dbReference>
<proteinExistence type="predicted"/>
<name>A0A974CP12_XENLA</name>
<dbReference type="EMBL" id="CM004476">
    <property type="protein sequence ID" value="OCT76362.1"/>
    <property type="molecule type" value="Genomic_DNA"/>
</dbReference>
<evidence type="ECO:0000313" key="1">
    <source>
        <dbReference type="EMBL" id="OCT76362.1"/>
    </source>
</evidence>
<evidence type="ECO:0000313" key="2">
    <source>
        <dbReference type="Proteomes" id="UP000694892"/>
    </source>
</evidence>
<dbReference type="AlphaFoldDB" id="A0A974CP12"/>
<protein>
    <submittedName>
        <fullName evidence="1">Uncharacterized protein</fullName>
    </submittedName>
</protein>
<reference evidence="2" key="1">
    <citation type="journal article" date="2016" name="Nature">
        <title>Genome evolution in the allotetraploid frog Xenopus laevis.</title>
        <authorList>
            <person name="Session A.M."/>
            <person name="Uno Y."/>
            <person name="Kwon T."/>
            <person name="Chapman J.A."/>
            <person name="Toyoda A."/>
            <person name="Takahashi S."/>
            <person name="Fukui A."/>
            <person name="Hikosaka A."/>
            <person name="Suzuki A."/>
            <person name="Kondo M."/>
            <person name="van Heeringen S.J."/>
            <person name="Quigley I."/>
            <person name="Heinz S."/>
            <person name="Ogino H."/>
            <person name="Ochi H."/>
            <person name="Hellsten U."/>
            <person name="Lyons J.B."/>
            <person name="Simakov O."/>
            <person name="Putnam N."/>
            <person name="Stites J."/>
            <person name="Kuroki Y."/>
            <person name="Tanaka T."/>
            <person name="Michiue T."/>
            <person name="Watanabe M."/>
            <person name="Bogdanovic O."/>
            <person name="Lister R."/>
            <person name="Georgiou G."/>
            <person name="Paranjpe S.S."/>
            <person name="van Kruijsbergen I."/>
            <person name="Shu S."/>
            <person name="Carlson J."/>
            <person name="Kinoshita T."/>
            <person name="Ohta Y."/>
            <person name="Mawaribuchi S."/>
            <person name="Jenkins J."/>
            <person name="Grimwood J."/>
            <person name="Schmutz J."/>
            <person name="Mitros T."/>
            <person name="Mozaffari S.V."/>
            <person name="Suzuki Y."/>
            <person name="Haramoto Y."/>
            <person name="Yamamoto T.S."/>
            <person name="Takagi C."/>
            <person name="Heald R."/>
            <person name="Miller K."/>
            <person name="Haudenschild C."/>
            <person name="Kitzman J."/>
            <person name="Nakayama T."/>
            <person name="Izutsu Y."/>
            <person name="Robert J."/>
            <person name="Fortriede J."/>
            <person name="Burns K."/>
            <person name="Lotay V."/>
            <person name="Karimi K."/>
            <person name="Yasuoka Y."/>
            <person name="Dichmann D.S."/>
            <person name="Flajnik M.F."/>
            <person name="Houston D.W."/>
            <person name="Shendure J."/>
            <person name="DuPasquier L."/>
            <person name="Vize P.D."/>
            <person name="Zorn A.M."/>
            <person name="Ito M."/>
            <person name="Marcotte E.M."/>
            <person name="Wallingford J.B."/>
            <person name="Ito Y."/>
            <person name="Asashima M."/>
            <person name="Ueno N."/>
            <person name="Matsuda Y."/>
            <person name="Veenstra G.J."/>
            <person name="Fujiyama A."/>
            <person name="Harland R.M."/>
            <person name="Taira M."/>
            <person name="Rokhsar D.S."/>
        </authorList>
    </citation>
    <scope>NUCLEOTIDE SEQUENCE [LARGE SCALE GENOMIC DNA]</scope>
    <source>
        <strain evidence="2">J</strain>
    </source>
</reference>
<organism evidence="1 2">
    <name type="scientific">Xenopus laevis</name>
    <name type="common">African clawed frog</name>
    <dbReference type="NCBI Taxonomy" id="8355"/>
    <lineage>
        <taxon>Eukaryota</taxon>
        <taxon>Metazoa</taxon>
        <taxon>Chordata</taxon>
        <taxon>Craniata</taxon>
        <taxon>Vertebrata</taxon>
        <taxon>Euteleostomi</taxon>
        <taxon>Amphibia</taxon>
        <taxon>Batrachia</taxon>
        <taxon>Anura</taxon>
        <taxon>Pipoidea</taxon>
        <taxon>Pipidae</taxon>
        <taxon>Xenopodinae</taxon>
        <taxon>Xenopus</taxon>
        <taxon>Xenopus</taxon>
    </lineage>
</organism>